<dbReference type="EMBL" id="JAJEQX010000008">
    <property type="protein sequence ID" value="MCC2254019.1"/>
    <property type="molecule type" value="Genomic_DNA"/>
</dbReference>
<organism evidence="2 3">
    <name type="scientific">Ruminococcus turbiniformis</name>
    <dbReference type="NCBI Taxonomy" id="2881258"/>
    <lineage>
        <taxon>Bacteria</taxon>
        <taxon>Bacillati</taxon>
        <taxon>Bacillota</taxon>
        <taxon>Clostridia</taxon>
        <taxon>Eubacteriales</taxon>
        <taxon>Oscillospiraceae</taxon>
        <taxon>Ruminococcus</taxon>
    </lineage>
</organism>
<dbReference type="RefSeq" id="WP_227707153.1">
    <property type="nucleotide sequence ID" value="NZ_JAJEQX010000008.1"/>
</dbReference>
<feature type="transmembrane region" description="Helical" evidence="1">
    <location>
        <begin position="77"/>
        <end position="95"/>
    </location>
</feature>
<dbReference type="Pfam" id="PF22564">
    <property type="entry name" value="HAAS"/>
    <property type="match status" value="1"/>
</dbReference>
<gene>
    <name evidence="2" type="ORF">LKD70_06145</name>
</gene>
<keyword evidence="3" id="KW-1185">Reference proteome</keyword>
<sequence>MKRSEYMKRLTHCLRRLPKEDYYRAVEYFEEYFDEAGPENEEQAIRDLGDPEDAAKALIMDLAVRNAKEPPKTVKRGFSAVWIGILAVFAAPVAIPLALAAVIILLTLLAVAACIILCVVLTAVCVCAMGVLSVVGGAALLFQSFADGLSNIGIGLFFAGIGILIVYGAAKLFLWIVRKIAAQFGKMMKGGKKQ</sequence>
<accession>A0ABS8FWQ3</accession>
<dbReference type="Proteomes" id="UP001198151">
    <property type="component" value="Unassembled WGS sequence"/>
</dbReference>
<reference evidence="2 3" key="1">
    <citation type="submission" date="2021-10" db="EMBL/GenBank/DDBJ databases">
        <title>Anaerobic single-cell dispensing facilitates the cultivation of human gut bacteria.</title>
        <authorList>
            <person name="Afrizal A."/>
        </authorList>
    </citation>
    <scope>NUCLEOTIDE SEQUENCE [LARGE SCALE GENOMIC DNA]</scope>
    <source>
        <strain evidence="2 3">CLA-AA-H200</strain>
    </source>
</reference>
<feature type="transmembrane region" description="Helical" evidence="1">
    <location>
        <begin position="126"/>
        <end position="146"/>
    </location>
</feature>
<evidence type="ECO:0000313" key="3">
    <source>
        <dbReference type="Proteomes" id="UP001198151"/>
    </source>
</evidence>
<keyword evidence="1" id="KW-0812">Transmembrane</keyword>
<evidence type="ECO:0000313" key="2">
    <source>
        <dbReference type="EMBL" id="MCC2254019.1"/>
    </source>
</evidence>
<evidence type="ECO:0000256" key="1">
    <source>
        <dbReference type="SAM" id="Phobius"/>
    </source>
</evidence>
<keyword evidence="1" id="KW-0472">Membrane</keyword>
<proteinExistence type="predicted"/>
<name>A0ABS8FWQ3_9FIRM</name>
<comment type="caution">
    <text evidence="2">The sequence shown here is derived from an EMBL/GenBank/DDBJ whole genome shotgun (WGS) entry which is preliminary data.</text>
</comment>
<protein>
    <submittedName>
        <fullName evidence="2">DUF1700 domain-containing protein</fullName>
    </submittedName>
</protein>
<feature type="transmembrane region" description="Helical" evidence="1">
    <location>
        <begin position="101"/>
        <end position="121"/>
    </location>
</feature>
<keyword evidence="1" id="KW-1133">Transmembrane helix</keyword>
<feature type="transmembrane region" description="Helical" evidence="1">
    <location>
        <begin position="152"/>
        <end position="177"/>
    </location>
</feature>